<dbReference type="InterPro" id="IPR052897">
    <property type="entry name" value="Sec-Metab_Biosynth_Hydrolase"/>
</dbReference>
<dbReference type="VEuPathDB" id="FungiDB:SAPIO_CDS9190"/>
<evidence type="ECO:0000259" key="3">
    <source>
        <dbReference type="Pfam" id="PF24870"/>
    </source>
</evidence>
<dbReference type="SUPFAM" id="SSF53474">
    <property type="entry name" value="alpha/beta-Hydrolases"/>
    <property type="match status" value="1"/>
</dbReference>
<feature type="region of interest" description="Disordered" evidence="1">
    <location>
        <begin position="172"/>
        <end position="211"/>
    </location>
</feature>
<evidence type="ECO:0000256" key="2">
    <source>
        <dbReference type="SAM" id="SignalP"/>
    </source>
</evidence>
<dbReference type="Pfam" id="PF24870">
    <property type="entry name" value="DUF7735"/>
    <property type="match status" value="1"/>
</dbReference>
<dbReference type="InterPro" id="IPR056637">
    <property type="entry name" value="DUF7735"/>
</dbReference>
<dbReference type="AlphaFoldDB" id="A0A084FYI7"/>
<feature type="chain" id="PRO_5001774991" description="DUF7735 domain-containing protein" evidence="2">
    <location>
        <begin position="22"/>
        <end position="366"/>
    </location>
</feature>
<proteinExistence type="predicted"/>
<dbReference type="Gene3D" id="3.40.50.1820">
    <property type="entry name" value="alpha/beta hydrolase"/>
    <property type="match status" value="1"/>
</dbReference>
<name>A0A084FYI7_PSEDA</name>
<feature type="compositionally biased region" description="Basic and acidic residues" evidence="1">
    <location>
        <begin position="197"/>
        <end position="211"/>
    </location>
</feature>
<keyword evidence="5" id="KW-1185">Reference proteome</keyword>
<feature type="compositionally biased region" description="Low complexity" evidence="1">
    <location>
        <begin position="176"/>
        <end position="194"/>
    </location>
</feature>
<evidence type="ECO:0000256" key="1">
    <source>
        <dbReference type="SAM" id="MobiDB-lite"/>
    </source>
</evidence>
<feature type="domain" description="DUF7735" evidence="3">
    <location>
        <begin position="30"/>
        <end position="170"/>
    </location>
</feature>
<accession>A0A084FYI7</accession>
<evidence type="ECO:0000313" key="4">
    <source>
        <dbReference type="EMBL" id="KEZ40149.1"/>
    </source>
</evidence>
<protein>
    <recommendedName>
        <fullName evidence="3">DUF7735 domain-containing protein</fullName>
    </recommendedName>
</protein>
<dbReference type="PANTHER" id="PTHR37017:SF13">
    <property type="entry name" value="AB HYDROLASE-1 DOMAIN-CONTAINING PROTEIN"/>
    <property type="match status" value="1"/>
</dbReference>
<keyword evidence="2" id="KW-0732">Signal</keyword>
<organism evidence="4 5">
    <name type="scientific">Pseudallescheria apiosperma</name>
    <name type="common">Scedosporium apiospermum</name>
    <dbReference type="NCBI Taxonomy" id="563466"/>
    <lineage>
        <taxon>Eukaryota</taxon>
        <taxon>Fungi</taxon>
        <taxon>Dikarya</taxon>
        <taxon>Ascomycota</taxon>
        <taxon>Pezizomycotina</taxon>
        <taxon>Sordariomycetes</taxon>
        <taxon>Hypocreomycetidae</taxon>
        <taxon>Microascales</taxon>
        <taxon>Microascaceae</taxon>
        <taxon>Scedosporium</taxon>
    </lineage>
</organism>
<dbReference type="PANTHER" id="PTHR37017">
    <property type="entry name" value="AB HYDROLASE-1 DOMAIN-CONTAINING PROTEIN-RELATED"/>
    <property type="match status" value="1"/>
</dbReference>
<dbReference type="HOGENOM" id="CLU_756843_0_0_1"/>
<dbReference type="OrthoDB" id="1263307at2759"/>
<sequence length="366" mass="39269">MIFFPRHLFLYVAVAMSTVTADELISLLGPAVSPTISSDFWACATENIDQYFEYPQPTGAVNSALLDYGDELLNRCTLTGFERLDCPFPEHSLWCGFTSVAPSTILSDYSAYGSQASEWLAQHSASAVTVAEECPYTWWRFASDPLGAGRMLNFTIAMAHCYASAQVTGESTLPAGTTGPTGTTGNGPEETSPGAGAERESSSSEKGIEMRVPHLTSVGLTTGPRPRSLPTMYDDAASIAAEITRLAGAGKDVVIIAHSYGGRPATESIKGLTKTKRRVQRKPGEREAWAVKYPTHSSASFADESTHAGYKHVPISYPICEEDASVSDNAQRKVTQMVEKESRNKVNVTSIQAGARSGVQGFAESD</sequence>
<dbReference type="Proteomes" id="UP000028545">
    <property type="component" value="Unassembled WGS sequence"/>
</dbReference>
<feature type="signal peptide" evidence="2">
    <location>
        <begin position="1"/>
        <end position="21"/>
    </location>
</feature>
<dbReference type="EMBL" id="JOWA01000132">
    <property type="protein sequence ID" value="KEZ40149.1"/>
    <property type="molecule type" value="Genomic_DNA"/>
</dbReference>
<evidence type="ECO:0000313" key="5">
    <source>
        <dbReference type="Proteomes" id="UP000028545"/>
    </source>
</evidence>
<dbReference type="KEGG" id="sapo:SAPIO_CDS9190"/>
<dbReference type="GeneID" id="27728262"/>
<dbReference type="InterPro" id="IPR029058">
    <property type="entry name" value="AB_hydrolase_fold"/>
</dbReference>
<gene>
    <name evidence="4" type="ORF">SAPIO_CDS9190</name>
</gene>
<comment type="caution">
    <text evidence="4">The sequence shown here is derived from an EMBL/GenBank/DDBJ whole genome shotgun (WGS) entry which is preliminary data.</text>
</comment>
<dbReference type="RefSeq" id="XP_016639948.1">
    <property type="nucleotide sequence ID" value="XM_016790645.1"/>
</dbReference>
<reference evidence="4 5" key="1">
    <citation type="journal article" date="2014" name="Genome Announc.">
        <title>Draft genome sequence of the pathogenic fungus Scedosporium apiospermum.</title>
        <authorList>
            <person name="Vandeputte P."/>
            <person name="Ghamrawi S."/>
            <person name="Rechenmann M."/>
            <person name="Iltis A."/>
            <person name="Giraud S."/>
            <person name="Fleury M."/>
            <person name="Thornton C."/>
            <person name="Delhaes L."/>
            <person name="Meyer W."/>
            <person name="Papon N."/>
            <person name="Bouchara J.P."/>
        </authorList>
    </citation>
    <scope>NUCLEOTIDE SEQUENCE [LARGE SCALE GENOMIC DNA]</scope>
    <source>
        <strain evidence="4 5">IHEM 14462</strain>
    </source>
</reference>